<dbReference type="RefSeq" id="WP_246192347.1">
    <property type="nucleotide sequence ID" value="NZ_BAAANI010000004.1"/>
</dbReference>
<sequence length="786" mass="84215">MMQSIRKTLATAGVCAVALAGVLVPLPAAATPPAGALPTVSPTPQSIDRAGSDLNVPGRVEIVVDDGTDAAALAELRETLTAHGVDRIDERASRSGRAPLTIELGAASRSDIRSVLGETEVPTHAEGYAIRADASDGPLGTVALGGVDAAGQYYAVKTLEQLFVPNDDGGYRIAGASVSDFPSMPLRGTIEGFYGNPWTHEERLDQLEFYGDVKANTYIYAPKDDPYHRDKWKEPYPADKLAELGELVQTATDNHVRFTFALSPGNTVCYSSDADYQALTGKLQQMYDLGVRAFNIPLDDIDYGRWHCDGDRTAFGAPSGRTAGIAQASFLDRVQREFVETHEGVQPLQMVPTEYYNTSDSGYKTALRGMDEDVVVMWTGEGVVPQEVTVAQAQKAATMFGGPTFLWDNYPVNDYGQTSGRLLLAPYDKREAGLGEYLSGIVSNPMNQAAASKIAIFGVADFTWNDEAYDAGHNWSQALRYVANGDAATTASLRVFADLNHLAPSFGAPWQPQSPGLNARIAAFWESWEAGDKTGAVAELREYAVAIADAPDAIRTGPTDVAFLADASPWLDATALWGASTVELLDAVQARIDGDEASSTELAASAKATAAEAAAVVVDPVDNAWGKAKVRIADGVLDVFHGRIAFTLAMWEAGDVVNVAPKGTATASSVEVPQFGAQNVNDDKATTRWASGYSDDSWVQVKLAEPTVVRGVTLNWESACANAYELQTSNDGVTWTTIRTVDDSSCGLDLFTIDEADPVQYVRMQGIDRKTTWGYSIWEFGIYAAS</sequence>
<dbReference type="Pfam" id="PF07555">
    <property type="entry name" value="NAGidase"/>
    <property type="match status" value="1"/>
</dbReference>
<dbReference type="PROSITE" id="PS52009">
    <property type="entry name" value="GH84"/>
    <property type="match status" value="1"/>
</dbReference>
<evidence type="ECO:0000313" key="7">
    <source>
        <dbReference type="EMBL" id="MFB9643220.1"/>
    </source>
</evidence>
<evidence type="ECO:0000256" key="1">
    <source>
        <dbReference type="ARBA" id="ARBA00022801"/>
    </source>
</evidence>
<feature type="active site" description="Proton donor" evidence="3">
    <location>
        <position position="300"/>
    </location>
</feature>
<feature type="domain" description="F5/8 type C" evidence="5">
    <location>
        <begin position="645"/>
        <end position="785"/>
    </location>
</feature>
<dbReference type="InterPro" id="IPR008979">
    <property type="entry name" value="Galactose-bd-like_sf"/>
</dbReference>
<dbReference type="InterPro" id="IPR051822">
    <property type="entry name" value="Glycosyl_Hydrolase_84"/>
</dbReference>
<dbReference type="InterPro" id="IPR000421">
    <property type="entry name" value="FA58C"/>
</dbReference>
<dbReference type="Pfam" id="PF02838">
    <property type="entry name" value="Glyco_hydro_20b"/>
    <property type="match status" value="1"/>
</dbReference>
<dbReference type="EMBL" id="JBHMBL010000003">
    <property type="protein sequence ID" value="MFB9643220.1"/>
    <property type="molecule type" value="Genomic_DNA"/>
</dbReference>
<keyword evidence="4" id="KW-0732">Signal</keyword>
<evidence type="ECO:0000256" key="4">
    <source>
        <dbReference type="SAM" id="SignalP"/>
    </source>
</evidence>
<evidence type="ECO:0000259" key="6">
    <source>
        <dbReference type="PROSITE" id="PS52009"/>
    </source>
</evidence>
<dbReference type="Pfam" id="PF00754">
    <property type="entry name" value="F5_F8_type_C"/>
    <property type="match status" value="1"/>
</dbReference>
<dbReference type="Proteomes" id="UP001589667">
    <property type="component" value="Unassembled WGS sequence"/>
</dbReference>
<dbReference type="Gene3D" id="1.20.58.460">
    <property type="entry name" value="Hyaluronidase post-catalytic domain-like"/>
    <property type="match status" value="1"/>
</dbReference>
<dbReference type="Gene3D" id="3.30.379.10">
    <property type="entry name" value="Chitobiase/beta-hexosaminidase domain 2-like"/>
    <property type="match status" value="1"/>
</dbReference>
<evidence type="ECO:0000256" key="2">
    <source>
        <dbReference type="ARBA" id="ARBA00023295"/>
    </source>
</evidence>
<dbReference type="InterPro" id="IPR015882">
    <property type="entry name" value="HEX_bac_N"/>
</dbReference>
<dbReference type="PANTHER" id="PTHR13170:SF16">
    <property type="entry name" value="PROTEIN O-GLCNACASE"/>
    <property type="match status" value="1"/>
</dbReference>
<dbReference type="InterPro" id="IPR011496">
    <property type="entry name" value="O-GlcNAcase_cat"/>
</dbReference>
<comment type="similarity">
    <text evidence="3">Belongs to the glycosyl hydrolase 84 family.</text>
</comment>
<dbReference type="SUPFAM" id="SSF49785">
    <property type="entry name" value="Galactose-binding domain-like"/>
    <property type="match status" value="1"/>
</dbReference>
<name>A0ABV5SS94_9MICO</name>
<dbReference type="Pfam" id="PF21774">
    <property type="entry name" value="NagJ_C"/>
    <property type="match status" value="1"/>
</dbReference>
<dbReference type="InterPro" id="IPR017853">
    <property type="entry name" value="GH"/>
</dbReference>
<accession>A0ABV5SS94</accession>
<feature type="chain" id="PRO_5047223655" evidence="4">
    <location>
        <begin position="31"/>
        <end position="786"/>
    </location>
</feature>
<proteinExistence type="inferred from homology"/>
<dbReference type="InterPro" id="IPR029018">
    <property type="entry name" value="Hex-like_dom2"/>
</dbReference>
<dbReference type="SUPFAM" id="SSF51445">
    <property type="entry name" value="(Trans)glycosidases"/>
    <property type="match status" value="1"/>
</dbReference>
<organism evidence="7 8">
    <name type="scientific">Agromyces lapidis</name>
    <dbReference type="NCBI Taxonomy" id="279574"/>
    <lineage>
        <taxon>Bacteria</taxon>
        <taxon>Bacillati</taxon>
        <taxon>Actinomycetota</taxon>
        <taxon>Actinomycetes</taxon>
        <taxon>Micrococcales</taxon>
        <taxon>Microbacteriaceae</taxon>
        <taxon>Agromyces</taxon>
    </lineage>
</organism>
<dbReference type="InterPro" id="IPR049019">
    <property type="entry name" value="NagJ-like_helical"/>
</dbReference>
<evidence type="ECO:0000259" key="5">
    <source>
        <dbReference type="PROSITE" id="PS50022"/>
    </source>
</evidence>
<gene>
    <name evidence="7" type="ORF">ACFFQV_13060</name>
</gene>
<dbReference type="PROSITE" id="PS50022">
    <property type="entry name" value="FA58C_3"/>
    <property type="match status" value="1"/>
</dbReference>
<protein>
    <submittedName>
        <fullName evidence="7">Beta-N-acetylglucosaminidase domain-containing protein</fullName>
    </submittedName>
</protein>
<keyword evidence="1 3" id="KW-0378">Hydrolase</keyword>
<evidence type="ECO:0000313" key="8">
    <source>
        <dbReference type="Proteomes" id="UP001589667"/>
    </source>
</evidence>
<dbReference type="PANTHER" id="PTHR13170">
    <property type="entry name" value="O-GLCNACASE"/>
    <property type="match status" value="1"/>
</dbReference>
<dbReference type="SUPFAM" id="SSF140657">
    <property type="entry name" value="Hyaluronidase post-catalytic domain-like"/>
    <property type="match status" value="1"/>
</dbReference>
<evidence type="ECO:0000256" key="3">
    <source>
        <dbReference type="PROSITE-ProRule" id="PRU01353"/>
    </source>
</evidence>
<reference evidence="7 8" key="1">
    <citation type="submission" date="2024-09" db="EMBL/GenBank/DDBJ databases">
        <authorList>
            <person name="Sun Q."/>
            <person name="Mori K."/>
        </authorList>
    </citation>
    <scope>NUCLEOTIDE SEQUENCE [LARGE SCALE GENOMIC DNA]</scope>
    <source>
        <strain evidence="7 8">JCM 14321</strain>
    </source>
</reference>
<dbReference type="Gene3D" id="3.20.20.80">
    <property type="entry name" value="Glycosidases"/>
    <property type="match status" value="1"/>
</dbReference>
<feature type="domain" description="GH84" evidence="6">
    <location>
        <begin position="185"/>
        <end position="467"/>
    </location>
</feature>
<dbReference type="Gene3D" id="2.60.120.260">
    <property type="entry name" value="Galactose-binding domain-like"/>
    <property type="match status" value="1"/>
</dbReference>
<feature type="signal peptide" evidence="4">
    <location>
        <begin position="1"/>
        <end position="30"/>
    </location>
</feature>
<comment type="caution">
    <text evidence="7">The sequence shown here is derived from an EMBL/GenBank/DDBJ whole genome shotgun (WGS) entry which is preliminary data.</text>
</comment>
<keyword evidence="8" id="KW-1185">Reference proteome</keyword>
<keyword evidence="2 3" id="KW-0326">Glycosidase</keyword>
<dbReference type="SUPFAM" id="SSF55545">
    <property type="entry name" value="beta-N-acetylhexosaminidase-like domain"/>
    <property type="match status" value="1"/>
</dbReference>